<proteinExistence type="inferred from homology"/>
<dbReference type="InterPro" id="IPR029058">
    <property type="entry name" value="AB_hydrolase_fold"/>
</dbReference>
<dbReference type="InterPro" id="IPR002018">
    <property type="entry name" value="CarbesteraseB"/>
</dbReference>
<comment type="similarity">
    <text evidence="1">Belongs to the type-B carboxylesterase/lipase family.</text>
</comment>
<feature type="non-terminal residue" evidence="6">
    <location>
        <position position="1"/>
    </location>
</feature>
<keyword evidence="4" id="KW-0472">Membrane</keyword>
<gene>
    <name evidence="6" type="ORF">BIW11_12928</name>
</gene>
<dbReference type="STRING" id="418985.A0A1V9X4V8"/>
<keyword evidence="4" id="KW-1133">Transmembrane helix</keyword>
<evidence type="ECO:0000256" key="1">
    <source>
        <dbReference type="ARBA" id="ARBA00005964"/>
    </source>
</evidence>
<protein>
    <submittedName>
        <fullName evidence="6">Neuroligin-4</fullName>
    </submittedName>
</protein>
<feature type="compositionally biased region" description="Polar residues" evidence="3">
    <location>
        <begin position="595"/>
        <end position="614"/>
    </location>
</feature>
<dbReference type="FunCoup" id="A0A1V9X4V8">
    <property type="interactions" value="144"/>
</dbReference>
<keyword evidence="7" id="KW-1185">Reference proteome</keyword>
<dbReference type="Pfam" id="PF00135">
    <property type="entry name" value="COesterase"/>
    <property type="match status" value="1"/>
</dbReference>
<evidence type="ECO:0000256" key="4">
    <source>
        <dbReference type="SAM" id="Phobius"/>
    </source>
</evidence>
<feature type="compositionally biased region" description="Basic and acidic residues" evidence="3">
    <location>
        <begin position="424"/>
        <end position="434"/>
    </location>
</feature>
<name>A0A1V9X4V8_9ACAR</name>
<feature type="domain" description="Carboxylesterase type B" evidence="5">
    <location>
        <begin position="21"/>
        <end position="408"/>
    </location>
</feature>
<dbReference type="InterPro" id="IPR051093">
    <property type="entry name" value="Neuroligin/BSAL"/>
</dbReference>
<organism evidence="6 7">
    <name type="scientific">Tropilaelaps mercedesae</name>
    <dbReference type="NCBI Taxonomy" id="418985"/>
    <lineage>
        <taxon>Eukaryota</taxon>
        <taxon>Metazoa</taxon>
        <taxon>Ecdysozoa</taxon>
        <taxon>Arthropoda</taxon>
        <taxon>Chelicerata</taxon>
        <taxon>Arachnida</taxon>
        <taxon>Acari</taxon>
        <taxon>Parasitiformes</taxon>
        <taxon>Mesostigmata</taxon>
        <taxon>Gamasina</taxon>
        <taxon>Dermanyssoidea</taxon>
        <taxon>Laelapidae</taxon>
        <taxon>Tropilaelaps</taxon>
    </lineage>
</organism>
<reference evidence="6 7" key="1">
    <citation type="journal article" date="2017" name="Gigascience">
        <title>Draft genome of the honey bee ectoparasitic mite, Tropilaelaps mercedesae, is shaped by the parasitic life history.</title>
        <authorList>
            <person name="Dong X."/>
            <person name="Armstrong S.D."/>
            <person name="Xia D."/>
            <person name="Makepeace B.L."/>
            <person name="Darby A.C."/>
            <person name="Kadowaki T."/>
        </authorList>
    </citation>
    <scope>NUCLEOTIDE SEQUENCE [LARGE SCALE GENOMIC DNA]</scope>
    <source>
        <strain evidence="6">Wuxi-XJTLU</strain>
    </source>
</reference>
<dbReference type="InParanoid" id="A0A1V9X4V8"/>
<sequence length="772" mass="83624">YYCSSIIYRSDVVFLLHFIAGFLPPLESGRGGNNGLLDVVAALHWVASNVAEFGGDARNVTVFGHGHGAALVNLLMLTPMARGLFQRAVLMSGSALSPWAIARDAGKYSRRIGQALDCPVDDSRALVDCLKGKPASEIVGVEIRAPEHHSAFGPCVDGIVVAREPHVLMEEHAAAQFKSYDVMFGVTSVEAYFFIAASEEKYGIEIDRRDRILRTLVRNLFSYHQQEILLTVVNEYTDWTRPFQHPLSILDGTAEILGDALVVGPLIRAAKLHAKVAKNSFVYLFGYMTEHGDYPNRVGAVHGEDLAYLFGAPLMPLISHFKSNFSRNEQALSEAFISYWSNFARVGDPNIAPVAQESSGSDAVAERQKGRFDKIAWPAYDLTHQKYMYLGMKPKVKDHYHAHRLSLWNHLIPLLHRPGGSDVSSRHHLLEGHDNPNSFDGEVLKDPRGTLNAPTRPTSPSHGGHADSADGLAEDSNRLPVEGSVAASIPENAAASVVSNGSASGAAGGGLPPPISLDTLFLQYGGYSTALSITVAVGSSLLVLNLLIFCGVYYQRDRVKEEKKEKSDPLDILIALPLVPNNQQPKKQRRRSKDSVVQSASSRCSLNSQSNYSLSKEQQEMMVTASILRNPPPSPPRQTTLPSSLSPPNAHQPGPDHGPGGPAGQRHQASINHHLGPPHHQAGHIMKGTGPPPPQVHFQMGPPTVGGVDYRGLIENEALNLELNGGGRLSLPRHPKGPFDSIPSPDLFTTPAHGRRLQDIVTVTDGAGRGGR</sequence>
<dbReference type="EMBL" id="MNPL01024841">
    <property type="protein sequence ID" value="OQR68411.1"/>
    <property type="molecule type" value="Genomic_DNA"/>
</dbReference>
<evidence type="ECO:0000313" key="6">
    <source>
        <dbReference type="EMBL" id="OQR68411.1"/>
    </source>
</evidence>
<evidence type="ECO:0000256" key="3">
    <source>
        <dbReference type="SAM" id="MobiDB-lite"/>
    </source>
</evidence>
<dbReference type="SUPFAM" id="SSF53474">
    <property type="entry name" value="alpha/beta-Hydrolases"/>
    <property type="match status" value="1"/>
</dbReference>
<dbReference type="Gene3D" id="3.40.50.1820">
    <property type="entry name" value="alpha/beta hydrolase"/>
    <property type="match status" value="1"/>
</dbReference>
<comment type="caution">
    <text evidence="6">The sequence shown here is derived from an EMBL/GenBank/DDBJ whole genome shotgun (WGS) entry which is preliminary data.</text>
</comment>
<evidence type="ECO:0000259" key="5">
    <source>
        <dbReference type="Pfam" id="PF00135"/>
    </source>
</evidence>
<feature type="region of interest" description="Disordered" evidence="3">
    <location>
        <begin position="579"/>
        <end position="614"/>
    </location>
</feature>
<dbReference type="AlphaFoldDB" id="A0A1V9X4V8"/>
<dbReference type="PANTHER" id="PTHR43903">
    <property type="entry name" value="NEUROLIGIN"/>
    <property type="match status" value="1"/>
</dbReference>
<evidence type="ECO:0000256" key="2">
    <source>
        <dbReference type="ARBA" id="ARBA00023180"/>
    </source>
</evidence>
<accession>A0A1V9X4V8</accession>
<keyword evidence="4" id="KW-0812">Transmembrane</keyword>
<evidence type="ECO:0000313" key="7">
    <source>
        <dbReference type="Proteomes" id="UP000192247"/>
    </source>
</evidence>
<feature type="region of interest" description="Disordered" evidence="3">
    <location>
        <begin position="627"/>
        <end position="694"/>
    </location>
</feature>
<dbReference type="Proteomes" id="UP000192247">
    <property type="component" value="Unassembled WGS sequence"/>
</dbReference>
<feature type="region of interest" description="Disordered" evidence="3">
    <location>
        <begin position="422"/>
        <end position="476"/>
    </location>
</feature>
<feature type="compositionally biased region" description="Low complexity" evidence="3">
    <location>
        <begin position="637"/>
        <end position="655"/>
    </location>
</feature>
<keyword evidence="2" id="KW-0325">Glycoprotein</keyword>
<dbReference type="OrthoDB" id="3200163at2759"/>
<feature type="compositionally biased region" description="Polar residues" evidence="3">
    <location>
        <begin position="452"/>
        <end position="461"/>
    </location>
</feature>
<feature type="transmembrane region" description="Helical" evidence="4">
    <location>
        <begin position="530"/>
        <end position="554"/>
    </location>
</feature>